<feature type="transmembrane region" description="Helical" evidence="8">
    <location>
        <begin position="207"/>
        <end position="227"/>
    </location>
</feature>
<evidence type="ECO:0008006" key="11">
    <source>
        <dbReference type="Google" id="ProtNLM"/>
    </source>
</evidence>
<reference evidence="9 10" key="1">
    <citation type="submission" date="2020-08" db="EMBL/GenBank/DDBJ databases">
        <title>Dyella sp. G9 isolated from forest soil.</title>
        <authorList>
            <person name="Fu J."/>
            <person name="Qiu L."/>
        </authorList>
    </citation>
    <scope>NUCLEOTIDE SEQUENCE [LARGE SCALE GENOMIC DNA]</scope>
    <source>
        <strain evidence="9 10">G9</strain>
    </source>
</reference>
<dbReference type="GO" id="GO:0016763">
    <property type="term" value="F:pentosyltransferase activity"/>
    <property type="evidence" value="ECO:0007669"/>
    <property type="project" value="TreeGrafter"/>
</dbReference>
<dbReference type="Proteomes" id="UP000515873">
    <property type="component" value="Chromosome"/>
</dbReference>
<dbReference type="AlphaFoldDB" id="A0A7G8Q255"/>
<keyword evidence="10" id="KW-1185">Reference proteome</keyword>
<feature type="transmembrane region" description="Helical" evidence="8">
    <location>
        <begin position="141"/>
        <end position="159"/>
    </location>
</feature>
<dbReference type="RefSeq" id="WP_187056333.1">
    <property type="nucleotide sequence ID" value="NZ_CP060412.1"/>
</dbReference>
<keyword evidence="6 8" id="KW-1133">Transmembrane helix</keyword>
<keyword evidence="5 8" id="KW-0812">Transmembrane</keyword>
<dbReference type="GO" id="GO:0009103">
    <property type="term" value="P:lipopolysaccharide biosynthetic process"/>
    <property type="evidence" value="ECO:0007669"/>
    <property type="project" value="UniProtKB-ARBA"/>
</dbReference>
<gene>
    <name evidence="9" type="ORF">H8F01_17555</name>
</gene>
<feature type="transmembrane region" description="Helical" evidence="8">
    <location>
        <begin position="311"/>
        <end position="329"/>
    </location>
</feature>
<dbReference type="GO" id="GO:0005886">
    <property type="term" value="C:plasma membrane"/>
    <property type="evidence" value="ECO:0007669"/>
    <property type="project" value="UniProtKB-SubCell"/>
</dbReference>
<dbReference type="InterPro" id="IPR050297">
    <property type="entry name" value="LipidA_mod_glycosyltrf_83"/>
</dbReference>
<evidence type="ECO:0000256" key="1">
    <source>
        <dbReference type="ARBA" id="ARBA00004651"/>
    </source>
</evidence>
<evidence type="ECO:0000313" key="10">
    <source>
        <dbReference type="Proteomes" id="UP000515873"/>
    </source>
</evidence>
<feature type="transmembrane region" description="Helical" evidence="8">
    <location>
        <begin position="256"/>
        <end position="272"/>
    </location>
</feature>
<comment type="subcellular location">
    <subcellularLocation>
        <location evidence="1">Cell membrane</location>
        <topology evidence="1">Multi-pass membrane protein</topology>
    </subcellularLocation>
</comment>
<organism evidence="9 10">
    <name type="scientific">Dyella telluris</name>
    <dbReference type="NCBI Taxonomy" id="2763498"/>
    <lineage>
        <taxon>Bacteria</taxon>
        <taxon>Pseudomonadati</taxon>
        <taxon>Pseudomonadota</taxon>
        <taxon>Gammaproteobacteria</taxon>
        <taxon>Lysobacterales</taxon>
        <taxon>Rhodanobacteraceae</taxon>
        <taxon>Dyella</taxon>
    </lineage>
</organism>
<feature type="transmembrane region" description="Helical" evidence="8">
    <location>
        <begin position="179"/>
        <end position="195"/>
    </location>
</feature>
<feature type="transmembrane region" description="Helical" evidence="8">
    <location>
        <begin position="12"/>
        <end position="31"/>
    </location>
</feature>
<name>A0A7G8Q255_9GAMM</name>
<evidence type="ECO:0000256" key="5">
    <source>
        <dbReference type="ARBA" id="ARBA00022692"/>
    </source>
</evidence>
<keyword evidence="7 8" id="KW-0472">Membrane</keyword>
<proteinExistence type="predicted"/>
<accession>A0A7G8Q255</accession>
<feature type="transmembrane region" description="Helical" evidence="8">
    <location>
        <begin position="109"/>
        <end position="129"/>
    </location>
</feature>
<dbReference type="PANTHER" id="PTHR33908:SF11">
    <property type="entry name" value="MEMBRANE PROTEIN"/>
    <property type="match status" value="1"/>
</dbReference>
<feature type="transmembrane region" description="Helical" evidence="8">
    <location>
        <begin position="82"/>
        <end position="103"/>
    </location>
</feature>
<evidence type="ECO:0000256" key="4">
    <source>
        <dbReference type="ARBA" id="ARBA00022679"/>
    </source>
</evidence>
<evidence type="ECO:0000256" key="7">
    <source>
        <dbReference type="ARBA" id="ARBA00023136"/>
    </source>
</evidence>
<evidence type="ECO:0000256" key="3">
    <source>
        <dbReference type="ARBA" id="ARBA00022676"/>
    </source>
</evidence>
<sequence length="542" mass="61096">MTFSSRRHFPIWPWISLLFLLVLRLAWLNAYTLNSDESQHAHVAWAWTQGLLPYRDVFDNHGPLFGWLHSPLLRLLDNRPDVLTWLRLAMQFWYVVALGATGWMARRLYGWRVALVVVFVAGLFPRFFIVSGQFRTDDMWMAMWLLGLSFVAGAPPRTWRYFLAGLAFGCALSVSQKTLVLLATTVVAAGVVRLWRPADAPRAGVRCWVATLLGLLVVPAIFLAWLASHGLLGDAWFGLAGYNVGGASKRHAAQQWLWFVLLAAVLVVACLRQARQHSEHGFDWIVFFGLQGGLYVLLIWFIWPLITKQDFLPVIPTLTIAAAGWASTWQWLGRRPQLRQALPIVVVTLELATVVAYAPPWQDNLAAQRAELATVLRYTNESDTVMDPKGDMIFRSRPYYPVLESLAMRRLRRGQMVDTISDDLINHQTMLVILRRLPSASARFVMLNYMRADDGDIWVAGRLFPDSRMEQTLEVNVPGDYVVTDGHQRLSGSLDGGPVTDHWTLGRGTHHLVVSNGTPVAWVWSQAFDRGWRPAPPVVAGG</sequence>
<evidence type="ECO:0000256" key="2">
    <source>
        <dbReference type="ARBA" id="ARBA00022475"/>
    </source>
</evidence>
<evidence type="ECO:0000256" key="6">
    <source>
        <dbReference type="ARBA" id="ARBA00022989"/>
    </source>
</evidence>
<keyword evidence="4" id="KW-0808">Transferase</keyword>
<dbReference type="EMBL" id="CP060412">
    <property type="protein sequence ID" value="QNK00863.1"/>
    <property type="molecule type" value="Genomic_DNA"/>
</dbReference>
<protein>
    <recommendedName>
        <fullName evidence="11">Glycosyltransferase RgtA/B/C/D-like domain-containing protein</fullName>
    </recommendedName>
</protein>
<dbReference type="PANTHER" id="PTHR33908">
    <property type="entry name" value="MANNOSYLTRANSFERASE YKCB-RELATED"/>
    <property type="match status" value="1"/>
</dbReference>
<keyword evidence="3" id="KW-0328">Glycosyltransferase</keyword>
<evidence type="ECO:0000256" key="8">
    <source>
        <dbReference type="SAM" id="Phobius"/>
    </source>
</evidence>
<evidence type="ECO:0000313" key="9">
    <source>
        <dbReference type="EMBL" id="QNK00863.1"/>
    </source>
</evidence>
<dbReference type="KEGG" id="dtl:H8F01_17555"/>
<feature type="transmembrane region" description="Helical" evidence="8">
    <location>
        <begin position="284"/>
        <end position="305"/>
    </location>
</feature>
<keyword evidence="2" id="KW-1003">Cell membrane</keyword>